<evidence type="ECO:0000259" key="2">
    <source>
        <dbReference type="Pfam" id="PF04230"/>
    </source>
</evidence>
<keyword evidence="4" id="KW-1185">Reference proteome</keyword>
<dbReference type="GO" id="GO:0016740">
    <property type="term" value="F:transferase activity"/>
    <property type="evidence" value="ECO:0007669"/>
    <property type="project" value="UniProtKB-KW"/>
</dbReference>
<sequence>MDRKKSVVISGYYGFNNIGDEAVLSSIVTALRKHIPDVHIIVLSNAPSQTKAFYGVQAINRWQIKEIAKAIKASDLLISGGGSLLQDVTSNKVIPYYLGIVKIAQFYKKPVVFYSQGVGPVAKGLGKWLVKTVGNKVTQIFVRDEGSKALLETIGVKKAPITVTIDPVLGIKAKPELVDKLAPNLVAGKKVGIYIRPWKNDKELVDKLKEVSKYIVDRGYDLYLMPMYHKEDLSISEELASDLGEHVHVISQEMTIDEVVAYTSQFDFILGMRLHSLIMAHAVGVPMIGLSYDPKVASFLNEVNAPYCVDVDNLNVTRLKEYIDRLVDNFEEEKERIFKMNQKKEQKVELPAEYIKQLLG</sequence>
<evidence type="ECO:0000313" key="4">
    <source>
        <dbReference type="Proteomes" id="UP000655830"/>
    </source>
</evidence>
<dbReference type="AlphaFoldDB" id="A0A926EG13"/>
<dbReference type="PANTHER" id="PTHR36836:SF1">
    <property type="entry name" value="COLANIC ACID BIOSYNTHESIS PROTEIN WCAK"/>
    <property type="match status" value="1"/>
</dbReference>
<keyword evidence="3" id="KW-0808">Transferase</keyword>
<feature type="domain" description="Polysaccharide pyruvyl transferase" evidence="2">
    <location>
        <begin position="17"/>
        <end position="294"/>
    </location>
</feature>
<organism evidence="3 4">
    <name type="scientific">Zhenhengia yiwuensis</name>
    <dbReference type="NCBI Taxonomy" id="2763666"/>
    <lineage>
        <taxon>Bacteria</taxon>
        <taxon>Bacillati</taxon>
        <taxon>Bacillota</taxon>
        <taxon>Clostridia</taxon>
        <taxon>Lachnospirales</taxon>
        <taxon>Lachnospiraceae</taxon>
        <taxon>Zhenhengia</taxon>
    </lineage>
</organism>
<protein>
    <submittedName>
        <fullName evidence="3">Polysaccharide pyruvyl transferase CsaB</fullName>
    </submittedName>
</protein>
<name>A0A926EG13_9FIRM</name>
<reference evidence="3" key="1">
    <citation type="submission" date="2020-08" db="EMBL/GenBank/DDBJ databases">
        <title>Genome public.</title>
        <authorList>
            <person name="Liu C."/>
            <person name="Sun Q."/>
        </authorList>
    </citation>
    <scope>NUCLEOTIDE SEQUENCE</scope>
    <source>
        <strain evidence="3">NSJ-12</strain>
    </source>
</reference>
<feature type="coiled-coil region" evidence="1">
    <location>
        <begin position="316"/>
        <end position="347"/>
    </location>
</feature>
<dbReference type="RefSeq" id="WP_249332630.1">
    <property type="nucleotide sequence ID" value="NZ_JACRSY010000012.1"/>
</dbReference>
<comment type="caution">
    <text evidence="3">The sequence shown here is derived from an EMBL/GenBank/DDBJ whole genome shotgun (WGS) entry which is preliminary data.</text>
</comment>
<keyword evidence="1" id="KW-0175">Coiled coil</keyword>
<dbReference type="Proteomes" id="UP000655830">
    <property type="component" value="Unassembled WGS sequence"/>
</dbReference>
<dbReference type="InterPro" id="IPR019896">
    <property type="entry name" value="Polysacch_pyruvyl_Trfase_CsaB"/>
</dbReference>
<evidence type="ECO:0000256" key="1">
    <source>
        <dbReference type="SAM" id="Coils"/>
    </source>
</evidence>
<dbReference type="SUPFAM" id="SSF53756">
    <property type="entry name" value="UDP-Glycosyltransferase/glycogen phosphorylase"/>
    <property type="match status" value="1"/>
</dbReference>
<proteinExistence type="predicted"/>
<dbReference type="PANTHER" id="PTHR36836">
    <property type="entry name" value="COLANIC ACID BIOSYNTHESIS PROTEIN WCAK"/>
    <property type="match status" value="1"/>
</dbReference>
<accession>A0A926EG13</accession>
<evidence type="ECO:0000313" key="3">
    <source>
        <dbReference type="EMBL" id="MBC8579628.1"/>
    </source>
</evidence>
<dbReference type="EMBL" id="JACRSY010000012">
    <property type="protein sequence ID" value="MBC8579628.1"/>
    <property type="molecule type" value="Genomic_DNA"/>
</dbReference>
<dbReference type="InterPro" id="IPR007345">
    <property type="entry name" value="Polysacch_pyruvyl_Trfase"/>
</dbReference>
<dbReference type="Gene3D" id="3.40.50.2000">
    <property type="entry name" value="Glycogen Phosphorylase B"/>
    <property type="match status" value="1"/>
</dbReference>
<dbReference type="NCBIfam" id="TIGR03609">
    <property type="entry name" value="S_layer_CsaB"/>
    <property type="match status" value="1"/>
</dbReference>
<gene>
    <name evidence="3" type="primary">csaB</name>
    <name evidence="3" type="ORF">H8718_08805</name>
</gene>
<dbReference type="Pfam" id="PF04230">
    <property type="entry name" value="PS_pyruv_trans"/>
    <property type="match status" value="1"/>
</dbReference>